<reference evidence="1" key="1">
    <citation type="submission" date="2021-05" db="EMBL/GenBank/DDBJ databases">
        <authorList>
            <person name="Alioto T."/>
            <person name="Alioto T."/>
            <person name="Gomez Garrido J."/>
        </authorList>
    </citation>
    <scope>NUCLEOTIDE SEQUENCE</scope>
</reference>
<organism evidence="1">
    <name type="scientific">Cacopsylla melanoneura</name>
    <dbReference type="NCBI Taxonomy" id="428564"/>
    <lineage>
        <taxon>Eukaryota</taxon>
        <taxon>Metazoa</taxon>
        <taxon>Ecdysozoa</taxon>
        <taxon>Arthropoda</taxon>
        <taxon>Hexapoda</taxon>
        <taxon>Insecta</taxon>
        <taxon>Pterygota</taxon>
        <taxon>Neoptera</taxon>
        <taxon>Paraneoptera</taxon>
        <taxon>Hemiptera</taxon>
        <taxon>Sternorrhyncha</taxon>
        <taxon>Psylloidea</taxon>
        <taxon>Psyllidae</taxon>
        <taxon>Psyllinae</taxon>
        <taxon>Cacopsylla</taxon>
    </lineage>
</organism>
<sequence length="132" mass="15664">MNFVFRTRSQNMERPRETFFPSPKSPSLSNFQKNSRSYLEYIPLPTSNPHPSIRLLPFRHSILKEKSLPAPLFPTPFPLPFNMFPTGWLLLLLLPYDWNLWYCFSSYLWDVRTVSIVSLCPLSRIKRGWTRV</sequence>
<dbReference type="AlphaFoldDB" id="A0A8D8TNI0"/>
<protein>
    <submittedName>
        <fullName evidence="1">Uncharacterized protein</fullName>
    </submittedName>
</protein>
<name>A0A8D8TNI0_9HEMI</name>
<evidence type="ECO:0000313" key="1">
    <source>
        <dbReference type="EMBL" id="CAG6689939.1"/>
    </source>
</evidence>
<dbReference type="EMBL" id="HBUF01294720">
    <property type="protein sequence ID" value="CAG6689939.1"/>
    <property type="molecule type" value="Transcribed_RNA"/>
</dbReference>
<proteinExistence type="predicted"/>
<accession>A0A8D8TNI0</accession>